<organism evidence="10">
    <name type="scientific">Camponotus floridanus</name>
    <name type="common">Florida carpenter ant</name>
    <dbReference type="NCBI Taxonomy" id="104421"/>
    <lineage>
        <taxon>Eukaryota</taxon>
        <taxon>Metazoa</taxon>
        <taxon>Ecdysozoa</taxon>
        <taxon>Arthropoda</taxon>
        <taxon>Hexapoda</taxon>
        <taxon>Insecta</taxon>
        <taxon>Pterygota</taxon>
        <taxon>Neoptera</taxon>
        <taxon>Endopterygota</taxon>
        <taxon>Hymenoptera</taxon>
        <taxon>Apocrita</taxon>
        <taxon>Aculeata</taxon>
        <taxon>Formicoidea</taxon>
        <taxon>Formicidae</taxon>
        <taxon>Formicinae</taxon>
        <taxon>Camponotus</taxon>
    </lineage>
</organism>
<proteinExistence type="inferred from homology"/>
<feature type="transmembrane region" description="Helical" evidence="7">
    <location>
        <begin position="114"/>
        <end position="131"/>
    </location>
</feature>
<dbReference type="PROSITE" id="PS50850">
    <property type="entry name" value="MFS"/>
    <property type="match status" value="1"/>
</dbReference>
<feature type="transmembrane region" description="Helical" evidence="7">
    <location>
        <begin position="264"/>
        <end position="285"/>
    </location>
</feature>
<evidence type="ECO:0000313" key="9">
    <source>
        <dbReference type="EMBL" id="EFN65635.1"/>
    </source>
</evidence>
<dbReference type="GO" id="GO:0016020">
    <property type="term" value="C:membrane"/>
    <property type="evidence" value="ECO:0007669"/>
    <property type="project" value="UniProtKB-SubCell"/>
</dbReference>
<dbReference type="OMA" id="NSKHADT"/>
<dbReference type="Pfam" id="PF00083">
    <property type="entry name" value="Sugar_tr"/>
    <property type="match status" value="1"/>
</dbReference>
<evidence type="ECO:0000256" key="5">
    <source>
        <dbReference type="ARBA" id="ARBA00022989"/>
    </source>
</evidence>
<gene>
    <name evidence="9" type="ORF">EAG_10892</name>
</gene>
<dbReference type="SUPFAM" id="SSF103473">
    <property type="entry name" value="MFS general substrate transporter"/>
    <property type="match status" value="1"/>
</dbReference>
<dbReference type="STRING" id="104421.E2ALM6"/>
<dbReference type="AlphaFoldDB" id="E2ALM6"/>
<dbReference type="InterPro" id="IPR036259">
    <property type="entry name" value="MFS_trans_sf"/>
</dbReference>
<reference evidence="9 10" key="1">
    <citation type="journal article" date="2010" name="Science">
        <title>Genomic comparison of the ants Camponotus floridanus and Harpegnathos saltator.</title>
        <authorList>
            <person name="Bonasio R."/>
            <person name="Zhang G."/>
            <person name="Ye C."/>
            <person name="Mutti N.S."/>
            <person name="Fang X."/>
            <person name="Qin N."/>
            <person name="Donahue G."/>
            <person name="Yang P."/>
            <person name="Li Q."/>
            <person name="Li C."/>
            <person name="Zhang P."/>
            <person name="Huang Z."/>
            <person name="Berger S.L."/>
            <person name="Reinberg D."/>
            <person name="Wang J."/>
            <person name="Liebig J."/>
        </authorList>
    </citation>
    <scope>NUCLEOTIDE SEQUENCE [LARGE SCALE GENOMIC DNA]</scope>
    <source>
        <strain evidence="10">C129</strain>
    </source>
</reference>
<keyword evidence="4 7" id="KW-0812">Transmembrane</keyword>
<dbReference type="OrthoDB" id="4139357at2759"/>
<dbReference type="EMBL" id="GL440609">
    <property type="protein sequence ID" value="EFN65635.1"/>
    <property type="molecule type" value="Genomic_DNA"/>
</dbReference>
<evidence type="ECO:0000313" key="10">
    <source>
        <dbReference type="Proteomes" id="UP000000311"/>
    </source>
</evidence>
<dbReference type="InterPro" id="IPR005829">
    <property type="entry name" value="Sugar_transporter_CS"/>
</dbReference>
<dbReference type="GO" id="GO:0022857">
    <property type="term" value="F:transmembrane transporter activity"/>
    <property type="evidence" value="ECO:0007669"/>
    <property type="project" value="InterPro"/>
</dbReference>
<dbReference type="InterPro" id="IPR020846">
    <property type="entry name" value="MFS_dom"/>
</dbReference>
<dbReference type="InterPro" id="IPR005828">
    <property type="entry name" value="MFS_sugar_transport-like"/>
</dbReference>
<accession>E2ALM6</accession>
<feature type="transmembrane region" description="Helical" evidence="7">
    <location>
        <begin position="361"/>
        <end position="385"/>
    </location>
</feature>
<keyword evidence="5 7" id="KW-1133">Transmembrane helix</keyword>
<evidence type="ECO:0000256" key="7">
    <source>
        <dbReference type="SAM" id="Phobius"/>
    </source>
</evidence>
<evidence type="ECO:0000256" key="1">
    <source>
        <dbReference type="ARBA" id="ARBA00004141"/>
    </source>
</evidence>
<dbReference type="Proteomes" id="UP000000311">
    <property type="component" value="Unassembled WGS sequence"/>
</dbReference>
<keyword evidence="6 7" id="KW-0472">Membrane</keyword>
<feature type="transmembrane region" description="Helical" evidence="7">
    <location>
        <begin position="199"/>
        <end position="220"/>
    </location>
</feature>
<feature type="transmembrane region" description="Helical" evidence="7">
    <location>
        <begin position="29"/>
        <end position="47"/>
    </location>
</feature>
<feature type="transmembrane region" description="Helical" evidence="7">
    <location>
        <begin position="319"/>
        <end position="340"/>
    </location>
</feature>
<feature type="transmembrane region" description="Helical" evidence="7">
    <location>
        <begin position="292"/>
        <end position="313"/>
    </location>
</feature>
<dbReference type="InParanoid" id="E2ALM6"/>
<dbReference type="PROSITE" id="PS00216">
    <property type="entry name" value="SUGAR_TRANSPORT_1"/>
    <property type="match status" value="1"/>
</dbReference>
<protein>
    <submittedName>
        <fullName evidence="9">Putative metabolite transport protein yceI</fullName>
    </submittedName>
</protein>
<sequence>MPVAISSFGMAVGAFLFGSISDTVGRKKSISITMGIVFCASTALSFAQTNFFIYLSVFVLGLAVAGNNIVLRVYLIECLPMRKRGTCLAIIDMFWVVGYLSALVLAALCGMPSLLIACASSLLPLSPRHLLYRRRPIQALGVLRQMYAINNSKHADTYPIRDLEGCVRPDDEAEEDSISQYFTKTWEHIYRIHKPPYKCVTLCGMLACLLHFPGFAWLALWNTHVLQEMERDHVVSGNDTCNVHVQNVALGFLRSCDEVNETRFGLLLLVSLGYMLGEMLLVIGIDAIGRKPYLISSGLVGSLISLILIFRLYHIIPVILSSIFLATYAIGRTTTCVLLLENYPTALRGTMMGLTRVLPHLVLFATQHFLKTTCLLSAAAIMLPVPDLTRLPMKE</sequence>
<evidence type="ECO:0000256" key="6">
    <source>
        <dbReference type="ARBA" id="ARBA00023136"/>
    </source>
</evidence>
<dbReference type="Gene3D" id="1.20.1250.20">
    <property type="entry name" value="MFS general substrate transporter like domains"/>
    <property type="match status" value="1"/>
</dbReference>
<comment type="similarity">
    <text evidence="2">Belongs to the major facilitator superfamily.</text>
</comment>
<keyword evidence="10" id="KW-1185">Reference proteome</keyword>
<evidence type="ECO:0000259" key="8">
    <source>
        <dbReference type="PROSITE" id="PS50850"/>
    </source>
</evidence>
<name>E2ALM6_CAMFO</name>
<evidence type="ECO:0000256" key="4">
    <source>
        <dbReference type="ARBA" id="ARBA00022692"/>
    </source>
</evidence>
<evidence type="ECO:0000256" key="3">
    <source>
        <dbReference type="ARBA" id="ARBA00022448"/>
    </source>
</evidence>
<dbReference type="PANTHER" id="PTHR23511">
    <property type="entry name" value="SYNAPTIC VESICLE GLYCOPROTEIN 2"/>
    <property type="match status" value="1"/>
</dbReference>
<dbReference type="PANTHER" id="PTHR23511:SF36">
    <property type="entry name" value="EG:BACR7A4.13 PROTEIN-RELATED"/>
    <property type="match status" value="1"/>
</dbReference>
<comment type="subcellular location">
    <subcellularLocation>
        <location evidence="1">Membrane</location>
        <topology evidence="1">Multi-pass membrane protein</topology>
    </subcellularLocation>
</comment>
<feature type="domain" description="Major facilitator superfamily (MFS) profile" evidence="8">
    <location>
        <begin position="1"/>
        <end position="395"/>
    </location>
</feature>
<keyword evidence="3" id="KW-0813">Transport</keyword>
<feature type="transmembrane region" description="Helical" evidence="7">
    <location>
        <begin position="53"/>
        <end position="75"/>
    </location>
</feature>
<evidence type="ECO:0000256" key="2">
    <source>
        <dbReference type="ARBA" id="ARBA00008335"/>
    </source>
</evidence>